<dbReference type="InterPro" id="IPR042301">
    <property type="entry name" value="GH115_sf"/>
</dbReference>
<dbReference type="Gene3D" id="3.20.20.520">
    <property type="entry name" value="Glycosyl hydrolase family 115"/>
    <property type="match status" value="1"/>
</dbReference>
<gene>
    <name evidence="2" type="ORF">GCM10011383_45860</name>
</gene>
<dbReference type="Proteomes" id="UP000632273">
    <property type="component" value="Unassembled WGS sequence"/>
</dbReference>
<dbReference type="EMBL" id="BMHT01000021">
    <property type="protein sequence ID" value="GGF28963.1"/>
    <property type="molecule type" value="Genomic_DNA"/>
</dbReference>
<sequence>MGVSPWYWWADVPVQKSSTIFLQKGRFVSTGPAVKYRGIFINDEAPAFRNWATEKFGGINHQVYEKICELLLRNKANFLWPSMWLPTMFNVDDPLNPKVADDFGIVVSTSHHEPMMRAHNEWSVFKSGAWDYRTNKEKLQQFWRGGVQRMGNYESMVTVGMRGDGDAGMGEGTAVDLLKTIIKDQRTILAEVTGKPAEQTPQVWAIYKEVQDYFDLLPFTEPARSRASGVLKLDRSGGSYYLIGR</sequence>
<comment type="caution">
    <text evidence="2">The sequence shown here is derived from an EMBL/GenBank/DDBJ whole genome shotgun (WGS) entry which is preliminary data.</text>
</comment>
<keyword evidence="3" id="KW-1185">Reference proteome</keyword>
<proteinExistence type="predicted"/>
<dbReference type="PANTHER" id="PTHR37842:SF2">
    <property type="entry name" value="GYLCOSYL HYDROLASE 115 C-TERMINAL DOMAIN-CONTAINING PROTEIN"/>
    <property type="match status" value="1"/>
</dbReference>
<reference evidence="3" key="1">
    <citation type="journal article" date="2019" name="Int. J. Syst. Evol. Microbiol.">
        <title>The Global Catalogue of Microorganisms (GCM) 10K type strain sequencing project: providing services to taxonomists for standard genome sequencing and annotation.</title>
        <authorList>
            <consortium name="The Broad Institute Genomics Platform"/>
            <consortium name="The Broad Institute Genome Sequencing Center for Infectious Disease"/>
            <person name="Wu L."/>
            <person name="Ma J."/>
        </authorList>
    </citation>
    <scope>NUCLEOTIDE SEQUENCE [LARGE SCALE GENOMIC DNA]</scope>
    <source>
        <strain evidence="3">CGMCC 1.15197</strain>
    </source>
</reference>
<dbReference type="InterPro" id="IPR031924">
    <property type="entry name" value="GH115"/>
</dbReference>
<dbReference type="Gene3D" id="3.30.379.10">
    <property type="entry name" value="Chitobiase/beta-hexosaminidase domain 2-like"/>
    <property type="match status" value="1"/>
</dbReference>
<protein>
    <recommendedName>
        <fullName evidence="4">Gylcosyl hydrolase 115 C-terminal domain-containing protein</fullName>
    </recommendedName>
</protein>
<organism evidence="2 3">
    <name type="scientific">Hymenobacter cavernae</name>
    <dbReference type="NCBI Taxonomy" id="2044852"/>
    <lineage>
        <taxon>Bacteria</taxon>
        <taxon>Pseudomonadati</taxon>
        <taxon>Bacteroidota</taxon>
        <taxon>Cytophagia</taxon>
        <taxon>Cytophagales</taxon>
        <taxon>Hymenobacteraceae</taxon>
        <taxon>Hymenobacter</taxon>
    </lineage>
</organism>
<dbReference type="Pfam" id="PF15979">
    <property type="entry name" value="Glyco_hydro_115"/>
    <property type="match status" value="1"/>
</dbReference>
<evidence type="ECO:0008006" key="4">
    <source>
        <dbReference type="Google" id="ProtNLM"/>
    </source>
</evidence>
<name>A0ABQ1UWR6_9BACT</name>
<keyword evidence="1" id="KW-0378">Hydrolase</keyword>
<accession>A0ABQ1UWR6</accession>
<evidence type="ECO:0000256" key="1">
    <source>
        <dbReference type="ARBA" id="ARBA00022801"/>
    </source>
</evidence>
<dbReference type="InterPro" id="IPR029018">
    <property type="entry name" value="Hex-like_dom2"/>
</dbReference>
<evidence type="ECO:0000313" key="2">
    <source>
        <dbReference type="EMBL" id="GGF28963.1"/>
    </source>
</evidence>
<evidence type="ECO:0000313" key="3">
    <source>
        <dbReference type="Proteomes" id="UP000632273"/>
    </source>
</evidence>
<dbReference type="PANTHER" id="PTHR37842">
    <property type="match status" value="1"/>
</dbReference>